<keyword evidence="10 11" id="KW-0807">Transducer</keyword>
<dbReference type="Proteomes" id="UP000694620">
    <property type="component" value="Chromosome 3"/>
</dbReference>
<evidence type="ECO:0000256" key="1">
    <source>
        <dbReference type="ARBA" id="ARBA00004651"/>
    </source>
</evidence>
<organism evidence="14 15">
    <name type="scientific">Erpetoichthys calabaricus</name>
    <name type="common">Rope fish</name>
    <name type="synonym">Calamoichthys calabaricus</name>
    <dbReference type="NCBI Taxonomy" id="27687"/>
    <lineage>
        <taxon>Eukaryota</taxon>
        <taxon>Metazoa</taxon>
        <taxon>Chordata</taxon>
        <taxon>Craniata</taxon>
        <taxon>Vertebrata</taxon>
        <taxon>Euteleostomi</taxon>
        <taxon>Actinopterygii</taxon>
        <taxon>Polypteriformes</taxon>
        <taxon>Polypteridae</taxon>
        <taxon>Erpetoichthys</taxon>
    </lineage>
</organism>
<dbReference type="PRINTS" id="PR01830">
    <property type="entry name" value="TRACEAMINER"/>
</dbReference>
<proteinExistence type="inferred from homology"/>
<evidence type="ECO:0000256" key="8">
    <source>
        <dbReference type="ARBA" id="ARBA00023170"/>
    </source>
</evidence>
<keyword evidence="5 11" id="KW-0297">G-protein coupled receptor</keyword>
<feature type="transmembrane region" description="Helical" evidence="12">
    <location>
        <begin position="220"/>
        <end position="240"/>
    </location>
</feature>
<dbReference type="PRINTS" id="PR00237">
    <property type="entry name" value="GPCRRHODOPSN"/>
</dbReference>
<evidence type="ECO:0000313" key="14">
    <source>
        <dbReference type="Ensembl" id="ENSECRP00000002215.1"/>
    </source>
</evidence>
<feature type="transmembrane region" description="Helical" evidence="12">
    <location>
        <begin position="148"/>
        <end position="181"/>
    </location>
</feature>
<dbReference type="InterPro" id="IPR050569">
    <property type="entry name" value="TAAR"/>
</dbReference>
<dbReference type="Ensembl" id="ENSECRT00000002244.1">
    <property type="protein sequence ID" value="ENSECRP00000002215.1"/>
    <property type="gene ID" value="ENSECRG00000001523.1"/>
</dbReference>
<dbReference type="PANTHER" id="PTHR24249:SF381">
    <property type="entry name" value="TRACE AMINE ASSOCIATED RECEPTOR 19P-RELATED"/>
    <property type="match status" value="1"/>
</dbReference>
<evidence type="ECO:0000256" key="12">
    <source>
        <dbReference type="SAM" id="Phobius"/>
    </source>
</evidence>
<evidence type="ECO:0000259" key="13">
    <source>
        <dbReference type="PROSITE" id="PS50262"/>
    </source>
</evidence>
<dbReference type="PROSITE" id="PS00237">
    <property type="entry name" value="G_PROTEIN_RECEP_F1_1"/>
    <property type="match status" value="1"/>
</dbReference>
<keyword evidence="15" id="KW-1185">Reference proteome</keyword>
<reference evidence="14" key="1">
    <citation type="submission" date="2021-06" db="EMBL/GenBank/DDBJ databases">
        <authorList>
            <consortium name="Wellcome Sanger Institute Data Sharing"/>
        </authorList>
    </citation>
    <scope>NUCLEOTIDE SEQUENCE [LARGE SCALE GENOMIC DNA]</scope>
</reference>
<dbReference type="PROSITE" id="PS50262">
    <property type="entry name" value="G_PROTEIN_RECEP_F1_2"/>
    <property type="match status" value="1"/>
</dbReference>
<evidence type="ECO:0000256" key="10">
    <source>
        <dbReference type="ARBA" id="ARBA00023224"/>
    </source>
</evidence>
<evidence type="ECO:0000256" key="9">
    <source>
        <dbReference type="ARBA" id="ARBA00023180"/>
    </source>
</evidence>
<feature type="transmembrane region" description="Helical" evidence="12">
    <location>
        <begin position="6"/>
        <end position="24"/>
    </location>
</feature>
<evidence type="ECO:0000256" key="7">
    <source>
        <dbReference type="ARBA" id="ARBA00023157"/>
    </source>
</evidence>
<dbReference type="InterPro" id="IPR009132">
    <property type="entry name" value="TAAR_fam"/>
</dbReference>
<dbReference type="AlphaFoldDB" id="A0A8C4RHP1"/>
<feature type="transmembrane region" description="Helical" evidence="12">
    <location>
        <begin position="260"/>
        <end position="278"/>
    </location>
</feature>
<name>A0A8C4RHP1_ERPCA</name>
<dbReference type="InterPro" id="IPR000276">
    <property type="entry name" value="GPCR_Rhodpsn"/>
</dbReference>
<keyword evidence="7" id="KW-1015">Disulfide bond</keyword>
<evidence type="ECO:0000256" key="6">
    <source>
        <dbReference type="ARBA" id="ARBA00023136"/>
    </source>
</evidence>
<feature type="domain" description="G-protein coupled receptors family 1 profile" evidence="13">
    <location>
        <begin position="16"/>
        <end position="271"/>
    </location>
</feature>
<evidence type="ECO:0000256" key="4">
    <source>
        <dbReference type="ARBA" id="ARBA00022989"/>
    </source>
</evidence>
<evidence type="ECO:0000313" key="15">
    <source>
        <dbReference type="Proteomes" id="UP000694620"/>
    </source>
</evidence>
<dbReference type="GeneTree" id="ENSGT00950000182934"/>
<feature type="transmembrane region" description="Helical" evidence="12">
    <location>
        <begin position="116"/>
        <end position="136"/>
    </location>
</feature>
<comment type="subcellular location">
    <subcellularLocation>
        <location evidence="1">Cell membrane</location>
        <topology evidence="1">Multi-pass membrane protein</topology>
    </subcellularLocation>
</comment>
<evidence type="ECO:0000256" key="5">
    <source>
        <dbReference type="ARBA" id="ARBA00023040"/>
    </source>
</evidence>
<sequence>QNSITFTTGIILATFGNLVVIISIAHFKQLHTPTNVLTLSMAVVDFLIGIFIMPVRMILTVDTCWDIGVVTCFAEFFCYTTLTTISVTHLIFLAVDRYYAVCYPLAYYAKMTIARAWIFVAASWIYSICFSTLIIFAEFTFLLSEGNFCVGFCVFISALILLAVESIFTFIFPMLVMLTLYTKILIVAIQHAKALKRVTNEVDTKQKKTSKGFTARQHKATFTIGIVIITFFSFVSPYFIINILAELINISSLDIIEHLALFNFALNPLIYGLFYPWFRKGLKLILLTHSNHFISE</sequence>
<keyword evidence="4 12" id="KW-1133">Transmembrane helix</keyword>
<evidence type="ECO:0000256" key="11">
    <source>
        <dbReference type="RuleBase" id="RU000688"/>
    </source>
</evidence>
<dbReference type="Gene3D" id="1.20.1070.10">
    <property type="entry name" value="Rhodopsin 7-helix transmembrane proteins"/>
    <property type="match status" value="1"/>
</dbReference>
<feature type="transmembrane region" description="Helical" evidence="12">
    <location>
        <begin position="67"/>
        <end position="95"/>
    </location>
</feature>
<feature type="transmembrane region" description="Helical" evidence="12">
    <location>
        <begin position="36"/>
        <end position="55"/>
    </location>
</feature>
<reference evidence="14" key="2">
    <citation type="submission" date="2025-08" db="UniProtKB">
        <authorList>
            <consortium name="Ensembl"/>
        </authorList>
    </citation>
    <scope>IDENTIFICATION</scope>
</reference>
<dbReference type="GO" id="GO:0001594">
    <property type="term" value="F:trace-amine receptor activity"/>
    <property type="evidence" value="ECO:0007669"/>
    <property type="project" value="InterPro"/>
</dbReference>
<keyword evidence="9" id="KW-0325">Glycoprotein</keyword>
<dbReference type="PANTHER" id="PTHR24249">
    <property type="entry name" value="HISTAMINE RECEPTOR-RELATED G-PROTEIN COUPLED RECEPTOR"/>
    <property type="match status" value="1"/>
</dbReference>
<keyword evidence="2" id="KW-1003">Cell membrane</keyword>
<dbReference type="InterPro" id="IPR017452">
    <property type="entry name" value="GPCR_Rhodpsn_7TM"/>
</dbReference>
<comment type="similarity">
    <text evidence="11">Belongs to the G-protein coupled receptor 1 family.</text>
</comment>
<dbReference type="GO" id="GO:0005886">
    <property type="term" value="C:plasma membrane"/>
    <property type="evidence" value="ECO:0007669"/>
    <property type="project" value="UniProtKB-SubCell"/>
</dbReference>
<dbReference type="SUPFAM" id="SSF81321">
    <property type="entry name" value="Family A G protein-coupled receptor-like"/>
    <property type="match status" value="1"/>
</dbReference>
<accession>A0A8C4RHP1</accession>
<keyword evidence="6 12" id="KW-0472">Membrane</keyword>
<dbReference type="Pfam" id="PF00001">
    <property type="entry name" value="7tm_1"/>
    <property type="match status" value="1"/>
</dbReference>
<reference evidence="14" key="3">
    <citation type="submission" date="2025-09" db="UniProtKB">
        <authorList>
            <consortium name="Ensembl"/>
        </authorList>
    </citation>
    <scope>IDENTIFICATION</scope>
</reference>
<dbReference type="SMART" id="SM01381">
    <property type="entry name" value="7TM_GPCR_Srsx"/>
    <property type="match status" value="1"/>
</dbReference>
<evidence type="ECO:0000256" key="3">
    <source>
        <dbReference type="ARBA" id="ARBA00022692"/>
    </source>
</evidence>
<evidence type="ECO:0000256" key="2">
    <source>
        <dbReference type="ARBA" id="ARBA00022475"/>
    </source>
</evidence>
<keyword evidence="8 11" id="KW-0675">Receptor</keyword>
<protein>
    <recommendedName>
        <fullName evidence="13">G-protein coupled receptors family 1 profile domain-containing protein</fullName>
    </recommendedName>
</protein>
<keyword evidence="3 11" id="KW-0812">Transmembrane</keyword>